<keyword evidence="3 6" id="KW-0812">Transmembrane</keyword>
<dbReference type="Gene3D" id="1.10.4160.10">
    <property type="entry name" value="Hydantoin permease"/>
    <property type="match status" value="1"/>
</dbReference>
<gene>
    <name evidence="8" type="ORF">NEZAVI_LOCUS989</name>
</gene>
<reference evidence="8" key="1">
    <citation type="submission" date="2022-01" db="EMBL/GenBank/DDBJ databases">
        <authorList>
            <person name="King R."/>
        </authorList>
    </citation>
    <scope>NUCLEOTIDE SEQUENCE</scope>
</reference>
<keyword evidence="5 6" id="KW-0472">Membrane</keyword>
<keyword evidence="2" id="KW-0813">Transport</keyword>
<sequence length="457" mass="50270">MEVTSSPTGILQSRSSVGSILSSYGSIGSTSILSEEIAGSPFRKKNGLSVLSAAIFIVGEMAGSGVLALPRAVVDSGWIGLILVIVFCVNSCYGGTRLGICWEILEERYPEYKGSTRNPYPTIAERAVGQWCRKLVSACIQITLFGAGVVYLLLASQIFQELLKHFLPKVTFCSWFLLFAALITPPMWLGSPKDFLLVGVGAILSTAIACTLIFVQIVKDGINKTEPAPHIPHNFKDFFLSFGVILFAFGGASTFPTIQNDMTNRKKFTKSVYAAFVVILVLYLPIAVGAYFVYGEHTNANIILSLNGGIMITLANVFLVIHLVLAFLIVINPVAQEIENIFDVPHEFGFLRCIVRTCMVLLMVMVGESVPQFSKILALVGGSTITLLTFVLPNYFYMKLCSQESPDWVKREIPLHMRIYMWELILIGIFGGLASTFSAIHAIFNIHSIVKPCYWIF</sequence>
<comment type="subcellular location">
    <subcellularLocation>
        <location evidence="1">Membrane</location>
    </subcellularLocation>
</comment>
<evidence type="ECO:0000256" key="3">
    <source>
        <dbReference type="ARBA" id="ARBA00022692"/>
    </source>
</evidence>
<feature type="domain" description="Amino acid transporter transmembrane" evidence="7">
    <location>
        <begin position="48"/>
        <end position="433"/>
    </location>
</feature>
<feature type="transmembrane region" description="Helical" evidence="6">
    <location>
        <begin position="350"/>
        <end position="370"/>
    </location>
</feature>
<evidence type="ECO:0000256" key="1">
    <source>
        <dbReference type="ARBA" id="ARBA00004370"/>
    </source>
</evidence>
<keyword evidence="9" id="KW-1185">Reference proteome</keyword>
<evidence type="ECO:0000256" key="2">
    <source>
        <dbReference type="ARBA" id="ARBA00022448"/>
    </source>
</evidence>
<dbReference type="EMBL" id="OV725077">
    <property type="protein sequence ID" value="CAH1389606.1"/>
    <property type="molecule type" value="Genomic_DNA"/>
</dbReference>
<dbReference type="Proteomes" id="UP001152798">
    <property type="component" value="Chromosome 1"/>
</dbReference>
<proteinExistence type="predicted"/>
<dbReference type="Pfam" id="PF01490">
    <property type="entry name" value="Aa_trans"/>
    <property type="match status" value="1"/>
</dbReference>
<dbReference type="FunFam" id="1.20.1740.10:FF:000052">
    <property type="entry name" value="Lysine histidine transporter-like 3"/>
    <property type="match status" value="1"/>
</dbReference>
<evidence type="ECO:0000256" key="5">
    <source>
        <dbReference type="ARBA" id="ARBA00023136"/>
    </source>
</evidence>
<feature type="transmembrane region" description="Helical" evidence="6">
    <location>
        <begin position="419"/>
        <end position="444"/>
    </location>
</feature>
<protein>
    <recommendedName>
        <fullName evidence="7">Amino acid transporter transmembrane domain-containing protein</fullName>
    </recommendedName>
</protein>
<keyword evidence="4 6" id="KW-1133">Transmembrane helix</keyword>
<dbReference type="GO" id="GO:0016020">
    <property type="term" value="C:membrane"/>
    <property type="evidence" value="ECO:0007669"/>
    <property type="project" value="UniProtKB-SubCell"/>
</dbReference>
<organism evidence="8 9">
    <name type="scientific">Nezara viridula</name>
    <name type="common">Southern green stink bug</name>
    <name type="synonym">Cimex viridulus</name>
    <dbReference type="NCBI Taxonomy" id="85310"/>
    <lineage>
        <taxon>Eukaryota</taxon>
        <taxon>Metazoa</taxon>
        <taxon>Ecdysozoa</taxon>
        <taxon>Arthropoda</taxon>
        <taxon>Hexapoda</taxon>
        <taxon>Insecta</taxon>
        <taxon>Pterygota</taxon>
        <taxon>Neoptera</taxon>
        <taxon>Paraneoptera</taxon>
        <taxon>Hemiptera</taxon>
        <taxon>Heteroptera</taxon>
        <taxon>Panheteroptera</taxon>
        <taxon>Pentatomomorpha</taxon>
        <taxon>Pentatomoidea</taxon>
        <taxon>Pentatomidae</taxon>
        <taxon>Pentatominae</taxon>
        <taxon>Nezara</taxon>
    </lineage>
</organism>
<feature type="transmembrane region" description="Helical" evidence="6">
    <location>
        <begin position="135"/>
        <end position="154"/>
    </location>
</feature>
<evidence type="ECO:0000313" key="8">
    <source>
        <dbReference type="EMBL" id="CAH1389606.1"/>
    </source>
</evidence>
<feature type="transmembrane region" description="Helical" evidence="6">
    <location>
        <begin position="76"/>
        <end position="93"/>
    </location>
</feature>
<dbReference type="OrthoDB" id="655540at2759"/>
<evidence type="ECO:0000259" key="7">
    <source>
        <dbReference type="Pfam" id="PF01490"/>
    </source>
</evidence>
<feature type="transmembrane region" description="Helical" evidence="6">
    <location>
        <begin position="306"/>
        <end position="330"/>
    </location>
</feature>
<feature type="transmembrane region" description="Helical" evidence="6">
    <location>
        <begin position="238"/>
        <end position="259"/>
    </location>
</feature>
<feature type="transmembrane region" description="Helical" evidence="6">
    <location>
        <begin position="271"/>
        <end position="294"/>
    </location>
</feature>
<dbReference type="PANTHER" id="PTHR48017">
    <property type="entry name" value="OS05G0424000 PROTEIN-RELATED"/>
    <property type="match status" value="1"/>
</dbReference>
<feature type="transmembrane region" description="Helical" evidence="6">
    <location>
        <begin position="195"/>
        <end position="218"/>
    </location>
</feature>
<evidence type="ECO:0000256" key="4">
    <source>
        <dbReference type="ARBA" id="ARBA00022989"/>
    </source>
</evidence>
<name>A0A9P0E0P9_NEZVI</name>
<dbReference type="AlphaFoldDB" id="A0A9P0E0P9"/>
<evidence type="ECO:0000313" key="9">
    <source>
        <dbReference type="Proteomes" id="UP001152798"/>
    </source>
</evidence>
<feature type="transmembrane region" description="Helical" evidence="6">
    <location>
        <begin position="166"/>
        <end position="183"/>
    </location>
</feature>
<feature type="transmembrane region" description="Helical" evidence="6">
    <location>
        <begin position="376"/>
        <end position="398"/>
    </location>
</feature>
<accession>A0A9P0E0P9</accession>
<feature type="transmembrane region" description="Helical" evidence="6">
    <location>
        <begin position="48"/>
        <end position="70"/>
    </location>
</feature>
<dbReference type="InterPro" id="IPR013057">
    <property type="entry name" value="AA_transpt_TM"/>
</dbReference>
<evidence type="ECO:0000256" key="6">
    <source>
        <dbReference type="SAM" id="Phobius"/>
    </source>
</evidence>